<protein>
    <submittedName>
        <fullName evidence="10">Metal tolerance protein 3</fullName>
    </submittedName>
</protein>
<accession>A0A1C7NRA3</accession>
<feature type="transmembrane region" description="Helical" evidence="7">
    <location>
        <begin position="292"/>
        <end position="310"/>
    </location>
</feature>
<proteinExistence type="predicted"/>
<evidence type="ECO:0000256" key="3">
    <source>
        <dbReference type="ARBA" id="ARBA00022692"/>
    </source>
</evidence>
<comment type="subcellular location">
    <subcellularLocation>
        <location evidence="1">Membrane</location>
        <topology evidence="1">Multi-pass membrane protein</topology>
    </subcellularLocation>
</comment>
<feature type="transmembrane region" description="Helical" evidence="7">
    <location>
        <begin position="215"/>
        <end position="233"/>
    </location>
</feature>
<evidence type="ECO:0000256" key="7">
    <source>
        <dbReference type="SAM" id="Phobius"/>
    </source>
</evidence>
<feature type="compositionally biased region" description="Polar residues" evidence="6">
    <location>
        <begin position="121"/>
        <end position="134"/>
    </location>
</feature>
<feature type="domain" description="Cation efflux protein cytoplasmic" evidence="9">
    <location>
        <begin position="348"/>
        <end position="421"/>
    </location>
</feature>
<dbReference type="GO" id="GO:0030003">
    <property type="term" value="P:intracellular monoatomic cation homeostasis"/>
    <property type="evidence" value="ECO:0007669"/>
    <property type="project" value="UniProtKB-ARBA"/>
</dbReference>
<feature type="region of interest" description="Disordered" evidence="6">
    <location>
        <begin position="96"/>
        <end position="134"/>
    </location>
</feature>
<evidence type="ECO:0000256" key="6">
    <source>
        <dbReference type="SAM" id="MobiDB-lite"/>
    </source>
</evidence>
<dbReference type="Gene3D" id="1.20.1510.10">
    <property type="entry name" value="Cation efflux protein transmembrane domain"/>
    <property type="match status" value="1"/>
</dbReference>
<dbReference type="PANTHER" id="PTHR43840:SF4">
    <property type="entry name" value="CDF DIVALENT METAL CATION TRANSPORTER (EUROFUNG)"/>
    <property type="match status" value="1"/>
</dbReference>
<name>A0A1C7NRA3_9FUNG</name>
<dbReference type="FunFam" id="1.20.1510.10:FF:000005">
    <property type="entry name" value="Putative Cation diffusion facilitator 1"/>
    <property type="match status" value="1"/>
</dbReference>
<gene>
    <name evidence="10" type="primary">MTP3</name>
    <name evidence="10" type="ORF">A0J61_00356</name>
</gene>
<keyword evidence="4 7" id="KW-1133">Transmembrane helix</keyword>
<evidence type="ECO:0000256" key="4">
    <source>
        <dbReference type="ARBA" id="ARBA00022989"/>
    </source>
</evidence>
<feature type="transmembrane region" description="Helical" evidence="7">
    <location>
        <begin position="173"/>
        <end position="194"/>
    </location>
</feature>
<dbReference type="InterPro" id="IPR058533">
    <property type="entry name" value="Cation_efflux_TM"/>
</dbReference>
<dbReference type="Pfam" id="PF01545">
    <property type="entry name" value="Cation_efflux"/>
    <property type="match status" value="1"/>
</dbReference>
<dbReference type="InterPro" id="IPR027469">
    <property type="entry name" value="Cation_efflux_TMD_sf"/>
</dbReference>
<keyword evidence="3 7" id="KW-0812">Transmembrane</keyword>
<dbReference type="PANTHER" id="PTHR43840">
    <property type="entry name" value="MITOCHONDRIAL METAL TRANSPORTER 1-RELATED"/>
    <property type="match status" value="1"/>
</dbReference>
<evidence type="ECO:0000313" key="10">
    <source>
        <dbReference type="EMBL" id="OBZ91622.1"/>
    </source>
</evidence>
<sequence>MVSEQEDTRNSSKRFQHRTSLTTAVSETLPPPVHFESLRVSDDQLKTYQNKKVREFYQDQNEMIDRYAQVDRVIDSIKRGETFLSKAAYGSIPGDIENGFGQDENGDTMPLDVGAGDRQPLLSSSRSSTPDNTNNKKSPMWVIHLAINLSFFANVALFITKIVLSWFSGSMALLASAFESFLDIVSNAIIFFTVRIIRQKNYYTYPVGKSRMEPLGIVVFAVIITTSFSQVLISSVEKLTSGTAPDEIDLSMQALIVLGINVAIKAALWIWCRSIKGSSSVEALAYDHENDVVFTISSTLFPVVGNYMSWNWLDPLGAILLSIYIIYEWMSVLVENIRRLTGQAASTDDIKQLTYMAYRFSKKIQAVDTVRAYYIGDRLLVEVDIILPPDCPLKEAHDVGEALQDALELMDNVERAFVHLDYSAEHEIEHRRVVDDVGFNP</sequence>
<dbReference type="SUPFAM" id="SSF161111">
    <property type="entry name" value="Cation efflux protein transmembrane domain-like"/>
    <property type="match status" value="1"/>
</dbReference>
<dbReference type="InterPro" id="IPR050291">
    <property type="entry name" value="CDF_Transporter"/>
</dbReference>
<feature type="compositionally biased region" description="Basic and acidic residues" evidence="6">
    <location>
        <begin position="1"/>
        <end position="10"/>
    </location>
</feature>
<dbReference type="GO" id="GO:0008324">
    <property type="term" value="F:monoatomic cation transmembrane transporter activity"/>
    <property type="evidence" value="ECO:0007669"/>
    <property type="project" value="InterPro"/>
</dbReference>
<feature type="transmembrane region" description="Helical" evidence="7">
    <location>
        <begin position="145"/>
        <end position="167"/>
    </location>
</feature>
<dbReference type="AlphaFoldDB" id="A0A1C7NRA3"/>
<feature type="region of interest" description="Disordered" evidence="6">
    <location>
        <begin position="1"/>
        <end position="27"/>
    </location>
</feature>
<keyword evidence="11" id="KW-1185">Reference proteome</keyword>
<dbReference type="GO" id="GO:0016020">
    <property type="term" value="C:membrane"/>
    <property type="evidence" value="ECO:0007669"/>
    <property type="project" value="UniProtKB-SubCell"/>
</dbReference>
<dbReference type="InterPro" id="IPR036837">
    <property type="entry name" value="Cation_efflux_CTD_sf"/>
</dbReference>
<dbReference type="Proteomes" id="UP000093000">
    <property type="component" value="Unassembled WGS sequence"/>
</dbReference>
<comment type="caution">
    <text evidence="10">The sequence shown here is derived from an EMBL/GenBank/DDBJ whole genome shotgun (WGS) entry which is preliminary data.</text>
</comment>
<dbReference type="Gene3D" id="3.30.70.1350">
    <property type="entry name" value="Cation efflux protein, cytoplasmic domain"/>
    <property type="match status" value="1"/>
</dbReference>
<evidence type="ECO:0000259" key="9">
    <source>
        <dbReference type="Pfam" id="PF16916"/>
    </source>
</evidence>
<dbReference type="InterPro" id="IPR002524">
    <property type="entry name" value="Cation_efflux"/>
</dbReference>
<keyword evidence="5 7" id="KW-0472">Membrane</keyword>
<dbReference type="OrthoDB" id="78296at2759"/>
<evidence type="ECO:0000256" key="2">
    <source>
        <dbReference type="ARBA" id="ARBA00022448"/>
    </source>
</evidence>
<feature type="transmembrane region" description="Helical" evidence="7">
    <location>
        <begin position="253"/>
        <end position="271"/>
    </location>
</feature>
<dbReference type="EMBL" id="LUGH01000007">
    <property type="protein sequence ID" value="OBZ91622.1"/>
    <property type="molecule type" value="Genomic_DNA"/>
</dbReference>
<evidence type="ECO:0000259" key="8">
    <source>
        <dbReference type="Pfam" id="PF01545"/>
    </source>
</evidence>
<dbReference type="Pfam" id="PF16916">
    <property type="entry name" value="ZT_dimer"/>
    <property type="match status" value="1"/>
</dbReference>
<dbReference type="SUPFAM" id="SSF160240">
    <property type="entry name" value="Cation efflux protein cytoplasmic domain-like"/>
    <property type="match status" value="1"/>
</dbReference>
<dbReference type="NCBIfam" id="TIGR01297">
    <property type="entry name" value="CDF"/>
    <property type="match status" value="1"/>
</dbReference>
<evidence type="ECO:0000256" key="1">
    <source>
        <dbReference type="ARBA" id="ARBA00004141"/>
    </source>
</evidence>
<reference evidence="10 11" key="1">
    <citation type="submission" date="2016-03" db="EMBL/GenBank/DDBJ databases">
        <title>Choanephora cucurbitarum.</title>
        <authorList>
            <person name="Min B."/>
            <person name="Park H."/>
            <person name="Park J.-H."/>
            <person name="Shin H.-D."/>
            <person name="Choi I.-G."/>
        </authorList>
    </citation>
    <scope>NUCLEOTIDE SEQUENCE [LARGE SCALE GENOMIC DNA]</scope>
    <source>
        <strain evidence="10 11">KUS-F28377</strain>
    </source>
</reference>
<dbReference type="STRING" id="101091.A0A1C7NRA3"/>
<dbReference type="InParanoid" id="A0A1C7NRA3"/>
<keyword evidence="2" id="KW-0813">Transport</keyword>
<feature type="transmembrane region" description="Helical" evidence="7">
    <location>
        <begin position="316"/>
        <end position="334"/>
    </location>
</feature>
<dbReference type="GO" id="GO:0098771">
    <property type="term" value="P:inorganic ion homeostasis"/>
    <property type="evidence" value="ECO:0007669"/>
    <property type="project" value="UniProtKB-ARBA"/>
</dbReference>
<feature type="domain" description="Cation efflux protein transmembrane" evidence="8">
    <location>
        <begin position="149"/>
        <end position="340"/>
    </location>
</feature>
<evidence type="ECO:0000256" key="5">
    <source>
        <dbReference type="ARBA" id="ARBA00023136"/>
    </source>
</evidence>
<organism evidence="10 11">
    <name type="scientific">Choanephora cucurbitarum</name>
    <dbReference type="NCBI Taxonomy" id="101091"/>
    <lineage>
        <taxon>Eukaryota</taxon>
        <taxon>Fungi</taxon>
        <taxon>Fungi incertae sedis</taxon>
        <taxon>Mucoromycota</taxon>
        <taxon>Mucoromycotina</taxon>
        <taxon>Mucoromycetes</taxon>
        <taxon>Mucorales</taxon>
        <taxon>Mucorineae</taxon>
        <taxon>Choanephoraceae</taxon>
        <taxon>Choanephoroideae</taxon>
        <taxon>Choanephora</taxon>
    </lineage>
</organism>
<dbReference type="InterPro" id="IPR027470">
    <property type="entry name" value="Cation_efflux_CTD"/>
</dbReference>
<evidence type="ECO:0000313" key="11">
    <source>
        <dbReference type="Proteomes" id="UP000093000"/>
    </source>
</evidence>